<dbReference type="RefSeq" id="WP_115483165.1">
    <property type="nucleotide sequence ID" value="NZ_QRCT01000050.1"/>
</dbReference>
<feature type="domain" description="4Fe-4S ferredoxin-type" evidence="4">
    <location>
        <begin position="35"/>
        <end position="65"/>
    </location>
</feature>
<name>A0A371AR45_9FIRM</name>
<dbReference type="GO" id="GO:0051536">
    <property type="term" value="F:iron-sulfur cluster binding"/>
    <property type="evidence" value="ECO:0007669"/>
    <property type="project" value="UniProtKB-KW"/>
</dbReference>
<gene>
    <name evidence="5" type="ORF">DWV06_15835</name>
</gene>
<comment type="caution">
    <text evidence="5">The sequence shown here is derived from an EMBL/GenBank/DDBJ whole genome shotgun (WGS) entry which is preliminary data.</text>
</comment>
<dbReference type="OrthoDB" id="430408at2"/>
<evidence type="ECO:0000256" key="1">
    <source>
        <dbReference type="ARBA" id="ARBA00022723"/>
    </source>
</evidence>
<protein>
    <submittedName>
        <fullName evidence="5">4Fe-4S dicluster domain-containing protein</fullName>
    </submittedName>
</protein>
<sequence>MNKIVDFNKCTGCGACENICPKHAILMQPDKEGFLYPSINEELCVECGKCLKVCPIIDLKEPIEREPTVWAGYSLCEKIRKQSSSGGIFSLLAEKVIEGGGIVCGVELDENFIVRHSCTNNSDEIKKYNGSKYVQSETKDIFKKVKSYLVEGKEVLFSGTPCQVAGLRSYLGKEYESLICVDCICFGVPSPLVFQKYINSLETIKGKSIKNINFRSKVNGWTGKKFSFEVTYSDDTSESEIITKNLYHRTFFSGLNARNSCYDCSFKTHIKPGDITLADFWGVEELLPDMDDGKGTSLIFLNTQKGEKFLKAIKCRIKYKEITYETAVQYNKAANISLPFHSKRNKFFNKIVKERSGKKIMKIMKKYTKVNFVIRILRFGKRRIIKFLQVFHKIN</sequence>
<dbReference type="PANTHER" id="PTHR43193">
    <property type="match status" value="1"/>
</dbReference>
<dbReference type="PROSITE" id="PS51379">
    <property type="entry name" value="4FE4S_FER_2"/>
    <property type="match status" value="2"/>
</dbReference>
<accession>A0A371AR45</accession>
<evidence type="ECO:0000256" key="2">
    <source>
        <dbReference type="ARBA" id="ARBA00023004"/>
    </source>
</evidence>
<reference evidence="5 6" key="1">
    <citation type="submission" date="2018-07" db="EMBL/GenBank/DDBJ databases">
        <title>Anaerosacharophilus polymeroproducens gen. nov. sp. nov., an anaerobic bacterium isolated from salt field.</title>
        <authorList>
            <person name="Kim W."/>
            <person name="Yang S.-H."/>
            <person name="Oh J."/>
            <person name="Lee J.-H."/>
            <person name="Kwon K.K."/>
        </authorList>
    </citation>
    <scope>NUCLEOTIDE SEQUENCE [LARGE SCALE GENOMIC DNA]</scope>
    <source>
        <strain evidence="5 6">MCWD5</strain>
    </source>
</reference>
<dbReference type="Pfam" id="PF12838">
    <property type="entry name" value="Fer4_7"/>
    <property type="match status" value="1"/>
</dbReference>
<dbReference type="InterPro" id="IPR007525">
    <property type="entry name" value="FrhB_FdhB_C"/>
</dbReference>
<dbReference type="InterPro" id="IPR017896">
    <property type="entry name" value="4Fe4S_Fe-S-bd"/>
</dbReference>
<dbReference type="GO" id="GO:0046872">
    <property type="term" value="F:metal ion binding"/>
    <property type="evidence" value="ECO:0007669"/>
    <property type="project" value="UniProtKB-KW"/>
</dbReference>
<dbReference type="InterPro" id="IPR052977">
    <property type="entry name" value="Polyferredoxin-like_ET"/>
</dbReference>
<dbReference type="AlphaFoldDB" id="A0A371AR45"/>
<keyword evidence="3" id="KW-0411">Iron-sulfur</keyword>
<dbReference type="Proteomes" id="UP000255036">
    <property type="component" value="Unassembled WGS sequence"/>
</dbReference>
<dbReference type="Gene3D" id="3.30.70.20">
    <property type="match status" value="1"/>
</dbReference>
<organism evidence="5 6">
    <name type="scientific">Anaerosacchariphilus polymeriproducens</name>
    <dbReference type="NCBI Taxonomy" id="1812858"/>
    <lineage>
        <taxon>Bacteria</taxon>
        <taxon>Bacillati</taxon>
        <taxon>Bacillota</taxon>
        <taxon>Clostridia</taxon>
        <taxon>Lachnospirales</taxon>
        <taxon>Lachnospiraceae</taxon>
        <taxon>Anaerosacchariphilus</taxon>
    </lineage>
</organism>
<dbReference type="PROSITE" id="PS00198">
    <property type="entry name" value="4FE4S_FER_1"/>
    <property type="match status" value="2"/>
</dbReference>
<dbReference type="InterPro" id="IPR017900">
    <property type="entry name" value="4Fe4S_Fe_S_CS"/>
</dbReference>
<dbReference type="InterPro" id="IPR007516">
    <property type="entry name" value="Co_F420_Hydgase/DH_bsu_N"/>
</dbReference>
<dbReference type="EMBL" id="QRCT01000050">
    <property type="protein sequence ID" value="RDU22002.1"/>
    <property type="molecule type" value="Genomic_DNA"/>
</dbReference>
<keyword evidence="2" id="KW-0408">Iron</keyword>
<keyword evidence="6" id="KW-1185">Reference proteome</keyword>
<evidence type="ECO:0000313" key="6">
    <source>
        <dbReference type="Proteomes" id="UP000255036"/>
    </source>
</evidence>
<dbReference type="Pfam" id="PF04432">
    <property type="entry name" value="FrhB_FdhB_C"/>
    <property type="match status" value="1"/>
</dbReference>
<dbReference type="PANTHER" id="PTHR43193:SF2">
    <property type="entry name" value="POLYFERREDOXIN PROTEIN FWDF"/>
    <property type="match status" value="1"/>
</dbReference>
<proteinExistence type="predicted"/>
<evidence type="ECO:0000313" key="5">
    <source>
        <dbReference type="EMBL" id="RDU22002.1"/>
    </source>
</evidence>
<feature type="domain" description="4Fe-4S ferredoxin-type" evidence="4">
    <location>
        <begin position="1"/>
        <end position="30"/>
    </location>
</feature>
<keyword evidence="1" id="KW-0479">Metal-binding</keyword>
<dbReference type="SUPFAM" id="SSF54862">
    <property type="entry name" value="4Fe-4S ferredoxins"/>
    <property type="match status" value="1"/>
</dbReference>
<evidence type="ECO:0000256" key="3">
    <source>
        <dbReference type="ARBA" id="ARBA00023014"/>
    </source>
</evidence>
<evidence type="ECO:0000259" key="4">
    <source>
        <dbReference type="PROSITE" id="PS51379"/>
    </source>
</evidence>
<dbReference type="Pfam" id="PF04422">
    <property type="entry name" value="FrhB_FdhB_N"/>
    <property type="match status" value="1"/>
</dbReference>